<sequence length="200" mass="22237">MRKRVIGVCKPRVVLGMLWPEHIVFGRVAKTGLSRELRDTEILGQAFPPSSVRTETGKKLCKSPRVGLSNFGPRDSSWPTTTQSEVVVLADALELILLNVKVAENPRTLLPGRPKPAVADVPRPDMAEDFWEGSKQFSPRSESPNPAGARILDPEPHAVGDAEFNDLDTQGRHPVALFDFFPHARPKIRKPSWEFSVADW</sequence>
<evidence type="ECO:0000313" key="3">
    <source>
        <dbReference type="Proteomes" id="UP000626109"/>
    </source>
</evidence>
<proteinExistence type="predicted"/>
<dbReference type="Proteomes" id="UP000626109">
    <property type="component" value="Unassembled WGS sequence"/>
</dbReference>
<organism evidence="2 3">
    <name type="scientific">Polarella glacialis</name>
    <name type="common">Dinoflagellate</name>
    <dbReference type="NCBI Taxonomy" id="89957"/>
    <lineage>
        <taxon>Eukaryota</taxon>
        <taxon>Sar</taxon>
        <taxon>Alveolata</taxon>
        <taxon>Dinophyceae</taxon>
        <taxon>Suessiales</taxon>
        <taxon>Suessiaceae</taxon>
        <taxon>Polarella</taxon>
    </lineage>
</organism>
<dbReference type="AlphaFoldDB" id="A0A813HZU7"/>
<reference evidence="2" key="1">
    <citation type="submission" date="2021-02" db="EMBL/GenBank/DDBJ databases">
        <authorList>
            <person name="Dougan E. K."/>
            <person name="Rhodes N."/>
            <person name="Thang M."/>
            <person name="Chan C."/>
        </authorList>
    </citation>
    <scope>NUCLEOTIDE SEQUENCE</scope>
</reference>
<dbReference type="EMBL" id="CAJNNW010002849">
    <property type="protein sequence ID" value="CAE8644729.1"/>
    <property type="molecule type" value="Genomic_DNA"/>
</dbReference>
<protein>
    <submittedName>
        <fullName evidence="2">Uncharacterized protein</fullName>
    </submittedName>
</protein>
<feature type="region of interest" description="Disordered" evidence="1">
    <location>
        <begin position="133"/>
        <end position="165"/>
    </location>
</feature>
<evidence type="ECO:0000256" key="1">
    <source>
        <dbReference type="SAM" id="MobiDB-lite"/>
    </source>
</evidence>
<comment type="caution">
    <text evidence="2">The sequence shown here is derived from an EMBL/GenBank/DDBJ whole genome shotgun (WGS) entry which is preliminary data.</text>
</comment>
<feature type="compositionally biased region" description="Polar residues" evidence="1">
    <location>
        <begin position="135"/>
        <end position="144"/>
    </location>
</feature>
<evidence type="ECO:0000313" key="2">
    <source>
        <dbReference type="EMBL" id="CAE8644729.1"/>
    </source>
</evidence>
<accession>A0A813HZU7</accession>
<name>A0A813HZU7_POLGL</name>
<gene>
    <name evidence="2" type="ORF">PGLA2088_LOCUS3300</name>
</gene>